<name>A0A0W0WUT0_9GAMM</name>
<dbReference type="RefSeq" id="WP_058504095.1">
    <property type="nucleotide sequence ID" value="NZ_CAAAIF010000001.1"/>
</dbReference>
<protein>
    <submittedName>
        <fullName evidence="1">Uncharacterized protein</fullName>
    </submittedName>
</protein>
<sequence length="179" mass="20567">MPKYCIQAAMFKLPIPFFARFSHNFWVLREVKTNKVIAQLHGLATSRTSGQIVPIGYRSDHSLRAHCLVYDPQFAKQYGLQVDSFALTIHAYHTVYEKEDTLQLWLGALEAVRAINHLDLDYPRGGFRLPFLDTINSNSIYHTFAQVMKIPLHRFDGFFQIGIKNSLYEQIKSSISSSL</sequence>
<dbReference type="EMBL" id="LNYO01000013">
    <property type="protein sequence ID" value="KTD36069.1"/>
    <property type="molecule type" value="Genomic_DNA"/>
</dbReference>
<evidence type="ECO:0000313" key="1">
    <source>
        <dbReference type="EMBL" id="KTD36069.1"/>
    </source>
</evidence>
<organism evidence="1 2">
    <name type="scientific">Legionella nautarum</name>
    <dbReference type="NCBI Taxonomy" id="45070"/>
    <lineage>
        <taxon>Bacteria</taxon>
        <taxon>Pseudomonadati</taxon>
        <taxon>Pseudomonadota</taxon>
        <taxon>Gammaproteobacteria</taxon>
        <taxon>Legionellales</taxon>
        <taxon>Legionellaceae</taxon>
        <taxon>Legionella</taxon>
    </lineage>
</organism>
<gene>
    <name evidence="1" type="ORF">Lnau_1053</name>
</gene>
<dbReference type="OrthoDB" id="6978838at2"/>
<comment type="caution">
    <text evidence="1">The sequence shown here is derived from an EMBL/GenBank/DDBJ whole genome shotgun (WGS) entry which is preliminary data.</text>
</comment>
<dbReference type="AlphaFoldDB" id="A0A0W0WUT0"/>
<evidence type="ECO:0000313" key="2">
    <source>
        <dbReference type="Proteomes" id="UP000054725"/>
    </source>
</evidence>
<dbReference type="PATRIC" id="fig|45070.6.peg.1114"/>
<reference evidence="1 2" key="1">
    <citation type="submission" date="2015-11" db="EMBL/GenBank/DDBJ databases">
        <title>Genomic analysis of 38 Legionella species identifies large and diverse effector repertoires.</title>
        <authorList>
            <person name="Burstein D."/>
            <person name="Amaro F."/>
            <person name="Zusman T."/>
            <person name="Lifshitz Z."/>
            <person name="Cohen O."/>
            <person name="Gilbert J.A."/>
            <person name="Pupko T."/>
            <person name="Shuman H.A."/>
            <person name="Segal G."/>
        </authorList>
    </citation>
    <scope>NUCLEOTIDE SEQUENCE [LARGE SCALE GENOMIC DNA]</scope>
    <source>
        <strain evidence="1 2">ATCC 49506</strain>
    </source>
</reference>
<dbReference type="Proteomes" id="UP000054725">
    <property type="component" value="Unassembled WGS sequence"/>
</dbReference>
<proteinExistence type="predicted"/>
<keyword evidence="2" id="KW-1185">Reference proteome</keyword>
<accession>A0A0W0WUT0</accession>